<dbReference type="RefSeq" id="XP_028470313.1">
    <property type="nucleotide sequence ID" value="XM_028610224.1"/>
</dbReference>
<feature type="compositionally biased region" description="Polar residues" evidence="1">
    <location>
        <begin position="1"/>
        <end position="12"/>
    </location>
</feature>
<feature type="compositionally biased region" description="Basic and acidic residues" evidence="1">
    <location>
        <begin position="266"/>
        <end position="278"/>
    </location>
</feature>
<gene>
    <name evidence="2" type="ORF">SODALDRAFT_326665</name>
</gene>
<feature type="compositionally biased region" description="Basic and acidic residues" evidence="1">
    <location>
        <begin position="45"/>
        <end position="57"/>
    </location>
</feature>
<feature type="region of interest" description="Disordered" evidence="1">
    <location>
        <begin position="380"/>
        <end position="475"/>
    </location>
</feature>
<feature type="compositionally biased region" description="Basic and acidic residues" evidence="1">
    <location>
        <begin position="165"/>
        <end position="176"/>
    </location>
</feature>
<dbReference type="OrthoDB" id="5430106at2759"/>
<evidence type="ECO:0000256" key="1">
    <source>
        <dbReference type="SAM" id="MobiDB-lite"/>
    </source>
</evidence>
<dbReference type="STRING" id="1314773.A0A3N2Q740"/>
<dbReference type="Proteomes" id="UP000272025">
    <property type="component" value="Unassembled WGS sequence"/>
</dbReference>
<dbReference type="GO" id="GO:0031931">
    <property type="term" value="C:TORC1 complex"/>
    <property type="evidence" value="ECO:0007669"/>
    <property type="project" value="TreeGrafter"/>
</dbReference>
<protein>
    <recommendedName>
        <fullName evidence="4">TORC1 subunit TCO89 domain-containing protein</fullName>
    </recommendedName>
</protein>
<feature type="region of interest" description="Disordered" evidence="1">
    <location>
        <begin position="561"/>
        <end position="685"/>
    </location>
</feature>
<feature type="compositionally biased region" description="Basic residues" evidence="1">
    <location>
        <begin position="73"/>
        <end position="84"/>
    </location>
</feature>
<sequence>MANDEINPNGNGASLTTVSTSTSAPSTNANTATPNQSKRPGLNHRSSDKSHTSDQARENNNTTASQNQQHYQLPHHRTKHHTQKHVVSTGRLHGRVPSAKALYKQHGSNASRLNHRRNASPSPERYTAHDGPTQPHGHRRVQSEAKLSRDSSSANLRRNKSQVEVQKRPKSADKFKRSLSNPNLPEPEPEPEPEHKVKTSAKSQVHFDLGTDDQDEDEDEDEDDEWVDASASASPYLSRRGSMASGQSSAKPGGSASNSRPQTPGDARDDEAARTIRGEHRHRRGSQGTAISQSSPPSSTTTVDRETAQRREYLTTRLLQRTPSQGAPPMMTADTASVSQNRTPDPSRPRSALTHAGFNGFNDGLAATGSSEGCELTSHFVGASSSGGRTQDGPLYRTSDVSRPNSRRSDDTTRRPASSIYHDDDEGDDGTALAPRKARRAAPPAQESRIQQKLNLQRASSTIEPGQSGGGGMGALGGMGMGMGMGLGRMGIGMGMGMGMGPGGATPFVGVAGPGYDGSTTRDPRVAKQLERTGMEYLSVRRYQNPVLRSLDRIAQMQEATKTQRIPTTTTTTTTTTGRNGVANPPGSAAVNGNKTTMALAPPSRPASRPGTAHSRQVTLGTEPAAALADDRDRDPVTSRAQSIRTLHSVGGGGSSFDGETSTGLSGSSLVGGEDDEGAPAGNDGINAILRSLWDKNADLSASQD</sequence>
<feature type="compositionally biased region" description="Low complexity" evidence="1">
    <location>
        <begin position="658"/>
        <end position="672"/>
    </location>
</feature>
<feature type="compositionally biased region" description="Low complexity" evidence="1">
    <location>
        <begin position="568"/>
        <end position="577"/>
    </location>
</feature>
<dbReference type="GeneID" id="39578702"/>
<feature type="compositionally biased region" description="Acidic residues" evidence="1">
    <location>
        <begin position="210"/>
        <end position="227"/>
    </location>
</feature>
<proteinExistence type="predicted"/>
<evidence type="ECO:0000313" key="2">
    <source>
        <dbReference type="EMBL" id="ROT42507.1"/>
    </source>
</evidence>
<feature type="region of interest" description="Disordered" evidence="1">
    <location>
        <begin position="1"/>
        <end position="356"/>
    </location>
</feature>
<feature type="compositionally biased region" description="Polar residues" evidence="1">
    <location>
        <begin position="58"/>
        <end position="71"/>
    </location>
</feature>
<name>A0A3N2Q740_SODAK</name>
<feature type="compositionally biased region" description="Polar residues" evidence="1">
    <location>
        <begin position="448"/>
        <end position="465"/>
    </location>
</feature>
<evidence type="ECO:0000313" key="3">
    <source>
        <dbReference type="Proteomes" id="UP000272025"/>
    </source>
</evidence>
<feature type="compositionally biased region" description="Polar residues" evidence="1">
    <location>
        <begin position="244"/>
        <end position="262"/>
    </location>
</feature>
<accession>A0A3N2Q740</accession>
<reference evidence="2 3" key="1">
    <citation type="journal article" date="2018" name="Mol. Ecol.">
        <title>The obligate alkalophilic soda-lake fungus Sodiomyces alkalinus has shifted to a protein diet.</title>
        <authorList>
            <person name="Grum-Grzhimaylo A.A."/>
            <person name="Falkoski D.L."/>
            <person name="van den Heuvel J."/>
            <person name="Valero-Jimenez C.A."/>
            <person name="Min B."/>
            <person name="Choi I.G."/>
            <person name="Lipzen A."/>
            <person name="Daum C.G."/>
            <person name="Aanen D.K."/>
            <person name="Tsang A."/>
            <person name="Henrissat B."/>
            <person name="Bilanenko E.N."/>
            <person name="de Vries R.P."/>
            <person name="van Kan J.A.L."/>
            <person name="Grigoriev I.V."/>
            <person name="Debets A.J.M."/>
        </authorList>
    </citation>
    <scope>NUCLEOTIDE SEQUENCE [LARGE SCALE GENOMIC DNA]</scope>
    <source>
        <strain evidence="2 3">F11</strain>
    </source>
</reference>
<dbReference type="EMBL" id="ML119051">
    <property type="protein sequence ID" value="ROT42507.1"/>
    <property type="molecule type" value="Genomic_DNA"/>
</dbReference>
<feature type="compositionally biased region" description="Basic and acidic residues" evidence="1">
    <location>
        <begin position="303"/>
        <end position="314"/>
    </location>
</feature>
<evidence type="ECO:0008006" key="4">
    <source>
        <dbReference type="Google" id="ProtNLM"/>
    </source>
</evidence>
<dbReference type="GO" id="GO:0000329">
    <property type="term" value="C:fungal-type vacuole membrane"/>
    <property type="evidence" value="ECO:0007669"/>
    <property type="project" value="TreeGrafter"/>
</dbReference>
<dbReference type="PANTHER" id="PTHR22794:SF2">
    <property type="entry name" value="THAP DOMAIN-CONTAINING PROTEIN 11"/>
    <property type="match status" value="1"/>
</dbReference>
<keyword evidence="3" id="KW-1185">Reference proteome</keyword>
<feature type="compositionally biased region" description="Low complexity" evidence="1">
    <location>
        <begin position="292"/>
        <end position="302"/>
    </location>
</feature>
<organism evidence="2 3">
    <name type="scientific">Sodiomyces alkalinus (strain CBS 110278 / VKM F-3762 / F11)</name>
    <name type="common">Alkaliphilic filamentous fungus</name>
    <dbReference type="NCBI Taxonomy" id="1314773"/>
    <lineage>
        <taxon>Eukaryota</taxon>
        <taxon>Fungi</taxon>
        <taxon>Dikarya</taxon>
        <taxon>Ascomycota</taxon>
        <taxon>Pezizomycotina</taxon>
        <taxon>Sordariomycetes</taxon>
        <taxon>Hypocreomycetidae</taxon>
        <taxon>Glomerellales</taxon>
        <taxon>Plectosphaerellaceae</taxon>
        <taxon>Sodiomyces</taxon>
    </lineage>
</organism>
<feature type="compositionally biased region" description="Low complexity" evidence="1">
    <location>
        <begin position="13"/>
        <end position="35"/>
    </location>
</feature>
<dbReference type="AlphaFoldDB" id="A0A3N2Q740"/>
<dbReference type="PANTHER" id="PTHR22794">
    <property type="entry name" value="THAP DOMAIN PROTEIN 11"/>
    <property type="match status" value="1"/>
</dbReference>
<feature type="compositionally biased region" description="Polar residues" evidence="1">
    <location>
        <begin position="334"/>
        <end position="344"/>
    </location>
</feature>